<keyword evidence="4 6" id="KW-1133">Transmembrane helix</keyword>
<keyword evidence="2" id="KW-1003">Cell membrane</keyword>
<evidence type="ECO:0000313" key="7">
    <source>
        <dbReference type="EMBL" id="GHD45835.1"/>
    </source>
</evidence>
<reference evidence="7" key="2">
    <citation type="submission" date="2020-09" db="EMBL/GenBank/DDBJ databases">
        <authorList>
            <person name="Sun Q."/>
            <person name="Kim S."/>
        </authorList>
    </citation>
    <scope>NUCLEOTIDE SEQUENCE</scope>
    <source>
        <strain evidence="7">KCTC 42651</strain>
    </source>
</reference>
<evidence type="ECO:0000256" key="5">
    <source>
        <dbReference type="ARBA" id="ARBA00023136"/>
    </source>
</evidence>
<protein>
    <submittedName>
        <fullName evidence="7">Branched-chain amino acid ABC transporter permease</fullName>
    </submittedName>
</protein>
<keyword evidence="5 6" id="KW-0472">Membrane</keyword>
<dbReference type="InterPro" id="IPR001851">
    <property type="entry name" value="ABC_transp_permease"/>
</dbReference>
<feature type="transmembrane region" description="Helical" evidence="6">
    <location>
        <begin position="122"/>
        <end position="139"/>
    </location>
</feature>
<name>A0A918XPZ7_9PROT</name>
<keyword evidence="3 6" id="KW-0812">Transmembrane</keyword>
<keyword evidence="8" id="KW-1185">Reference proteome</keyword>
<feature type="transmembrane region" description="Helical" evidence="6">
    <location>
        <begin position="94"/>
        <end position="115"/>
    </location>
</feature>
<dbReference type="RefSeq" id="WP_189988271.1">
    <property type="nucleotide sequence ID" value="NZ_BMZS01000003.1"/>
</dbReference>
<evidence type="ECO:0000256" key="1">
    <source>
        <dbReference type="ARBA" id="ARBA00004651"/>
    </source>
</evidence>
<organism evidence="7 8">
    <name type="scientific">Thalassobaculum fulvum</name>
    <dbReference type="NCBI Taxonomy" id="1633335"/>
    <lineage>
        <taxon>Bacteria</taxon>
        <taxon>Pseudomonadati</taxon>
        <taxon>Pseudomonadota</taxon>
        <taxon>Alphaproteobacteria</taxon>
        <taxon>Rhodospirillales</taxon>
        <taxon>Thalassobaculaceae</taxon>
        <taxon>Thalassobaculum</taxon>
    </lineage>
</organism>
<dbReference type="PANTHER" id="PTHR30482">
    <property type="entry name" value="HIGH-AFFINITY BRANCHED-CHAIN AMINO ACID TRANSPORT SYSTEM PERMEASE"/>
    <property type="match status" value="1"/>
</dbReference>
<feature type="transmembrane region" description="Helical" evidence="6">
    <location>
        <begin position="216"/>
        <end position="237"/>
    </location>
</feature>
<evidence type="ECO:0000256" key="3">
    <source>
        <dbReference type="ARBA" id="ARBA00022692"/>
    </source>
</evidence>
<dbReference type="CDD" id="cd06581">
    <property type="entry name" value="TM_PBP1_LivM_like"/>
    <property type="match status" value="1"/>
</dbReference>
<dbReference type="GO" id="GO:0005886">
    <property type="term" value="C:plasma membrane"/>
    <property type="evidence" value="ECO:0007669"/>
    <property type="project" value="UniProtKB-SubCell"/>
</dbReference>
<dbReference type="InterPro" id="IPR043428">
    <property type="entry name" value="LivM-like"/>
</dbReference>
<comment type="caution">
    <text evidence="7">The sequence shown here is derived from an EMBL/GenBank/DDBJ whole genome shotgun (WGS) entry which is preliminary data.</text>
</comment>
<feature type="transmembrane region" description="Helical" evidence="6">
    <location>
        <begin position="69"/>
        <end position="88"/>
    </location>
</feature>
<dbReference type="GO" id="GO:0015658">
    <property type="term" value="F:branched-chain amino acid transmembrane transporter activity"/>
    <property type="evidence" value="ECO:0007669"/>
    <property type="project" value="InterPro"/>
</dbReference>
<feature type="transmembrane region" description="Helical" evidence="6">
    <location>
        <begin position="292"/>
        <end position="310"/>
    </location>
</feature>
<reference evidence="7" key="1">
    <citation type="journal article" date="2014" name="Int. J. Syst. Evol. Microbiol.">
        <title>Complete genome sequence of Corynebacterium casei LMG S-19264T (=DSM 44701T), isolated from a smear-ripened cheese.</title>
        <authorList>
            <consortium name="US DOE Joint Genome Institute (JGI-PGF)"/>
            <person name="Walter F."/>
            <person name="Albersmeier A."/>
            <person name="Kalinowski J."/>
            <person name="Ruckert C."/>
        </authorList>
    </citation>
    <scope>NUCLEOTIDE SEQUENCE</scope>
    <source>
        <strain evidence="7">KCTC 42651</strain>
    </source>
</reference>
<dbReference type="Pfam" id="PF02653">
    <property type="entry name" value="BPD_transp_2"/>
    <property type="match status" value="1"/>
</dbReference>
<feature type="transmembrane region" description="Helical" evidence="6">
    <location>
        <begin position="170"/>
        <end position="195"/>
    </location>
</feature>
<evidence type="ECO:0000256" key="2">
    <source>
        <dbReference type="ARBA" id="ARBA00022475"/>
    </source>
</evidence>
<sequence length="323" mass="33927">MSAPTAEPAGSTGVRWSVPLVLLVLLAAVPAVANAADMGFVTSLATRIMIYAIAAVSLDLILGYGAMVSFGHAAFVGIGAYAVGIASAHDQWNAAVTFPVAIVAAGAFALLTGAISLRTRGVYFIMITLAFGQMAYFTASSLSDYGGDDGLTMWGRSELFGTTPFEDDTAFYYVVLGCLAGCFLFARAVVGSRFGRVIAGVRENRLRMQAVGFNPYVYQLVAYAIAGMMAGLAGALLANHAEFVSPSYMAWQRSGELIIMVVLGGMGTLHGAILGAIAYLTLEEVLSHWTEHWRVIFGPLLILVVLYARGGLGRLIGRSGGDG</sequence>
<dbReference type="EMBL" id="BMZS01000003">
    <property type="protein sequence ID" value="GHD45835.1"/>
    <property type="molecule type" value="Genomic_DNA"/>
</dbReference>
<proteinExistence type="predicted"/>
<comment type="subcellular location">
    <subcellularLocation>
        <location evidence="1">Cell membrane</location>
        <topology evidence="1">Multi-pass membrane protein</topology>
    </subcellularLocation>
</comment>
<feature type="transmembrane region" description="Helical" evidence="6">
    <location>
        <begin position="257"/>
        <end position="280"/>
    </location>
</feature>
<dbReference type="Proteomes" id="UP000630353">
    <property type="component" value="Unassembled WGS sequence"/>
</dbReference>
<evidence type="ECO:0000313" key="8">
    <source>
        <dbReference type="Proteomes" id="UP000630353"/>
    </source>
</evidence>
<accession>A0A918XPZ7</accession>
<gene>
    <name evidence="7" type="ORF">GCM10017083_14350</name>
</gene>
<dbReference type="AlphaFoldDB" id="A0A918XPZ7"/>
<evidence type="ECO:0000256" key="6">
    <source>
        <dbReference type="SAM" id="Phobius"/>
    </source>
</evidence>
<evidence type="ECO:0000256" key="4">
    <source>
        <dbReference type="ARBA" id="ARBA00022989"/>
    </source>
</evidence>
<dbReference type="PANTHER" id="PTHR30482:SF17">
    <property type="entry name" value="ABC TRANSPORTER ATP-BINDING PROTEIN"/>
    <property type="match status" value="1"/>
</dbReference>